<dbReference type="GO" id="GO:0005615">
    <property type="term" value="C:extracellular space"/>
    <property type="evidence" value="ECO:0007669"/>
    <property type="project" value="TreeGrafter"/>
</dbReference>
<dbReference type="GO" id="GO:0016020">
    <property type="term" value="C:membrane"/>
    <property type="evidence" value="ECO:0007669"/>
    <property type="project" value="UniProtKB-SubCell"/>
</dbReference>
<evidence type="ECO:0000256" key="29">
    <source>
        <dbReference type="SAM" id="Phobius"/>
    </source>
</evidence>
<dbReference type="GO" id="GO:0042744">
    <property type="term" value="P:hydrogen peroxide catabolic process"/>
    <property type="evidence" value="ECO:0007669"/>
    <property type="project" value="UniProtKB-KW"/>
</dbReference>
<dbReference type="Pfam" id="PF03098">
    <property type="entry name" value="An_peroxidase"/>
    <property type="match status" value="1"/>
</dbReference>
<evidence type="ECO:0000256" key="9">
    <source>
        <dbReference type="ARBA" id="ARBA00022617"/>
    </source>
</evidence>
<dbReference type="Gene3D" id="1.10.640.10">
    <property type="entry name" value="Haem peroxidase domain superfamily, animal type"/>
    <property type="match status" value="1"/>
</dbReference>
<evidence type="ECO:0000256" key="22">
    <source>
        <dbReference type="ARBA" id="ARBA00048137"/>
    </source>
</evidence>
<dbReference type="InterPro" id="IPR010255">
    <property type="entry name" value="Haem_peroxidase_sf"/>
</dbReference>
<evidence type="ECO:0000256" key="4">
    <source>
        <dbReference type="ARBA" id="ARBA00011561"/>
    </source>
</evidence>
<dbReference type="GO" id="GO:0006979">
    <property type="term" value="P:response to oxidative stress"/>
    <property type="evidence" value="ECO:0007669"/>
    <property type="project" value="InterPro"/>
</dbReference>
<dbReference type="EC" id="1.11.1.8" evidence="5"/>
<evidence type="ECO:0000313" key="30">
    <source>
        <dbReference type="Ensembl" id="ENSPMGP00000028218.1"/>
    </source>
</evidence>
<keyword evidence="31" id="KW-1185">Reference proteome</keyword>
<evidence type="ECO:0000313" key="31">
    <source>
        <dbReference type="Proteomes" id="UP000261520"/>
    </source>
</evidence>
<dbReference type="PRINTS" id="PR00457">
    <property type="entry name" value="ANPEROXIDASE"/>
</dbReference>
<keyword evidence="9 27" id="KW-0349">Heme</keyword>
<evidence type="ECO:0000256" key="23">
    <source>
        <dbReference type="ARBA" id="ARBA00048250"/>
    </source>
</evidence>
<evidence type="ECO:0000256" key="24">
    <source>
        <dbReference type="ARBA" id="ARBA00048299"/>
    </source>
</evidence>
<keyword evidence="11 29" id="KW-0812">Transmembrane</keyword>
<organism evidence="30 31">
    <name type="scientific">Periophthalmus magnuspinnatus</name>
    <dbReference type="NCBI Taxonomy" id="409849"/>
    <lineage>
        <taxon>Eukaryota</taxon>
        <taxon>Metazoa</taxon>
        <taxon>Chordata</taxon>
        <taxon>Craniata</taxon>
        <taxon>Vertebrata</taxon>
        <taxon>Euteleostomi</taxon>
        <taxon>Actinopterygii</taxon>
        <taxon>Neopterygii</taxon>
        <taxon>Teleostei</taxon>
        <taxon>Neoteleostei</taxon>
        <taxon>Acanthomorphata</taxon>
        <taxon>Gobiaria</taxon>
        <taxon>Gobiiformes</taxon>
        <taxon>Gobioidei</taxon>
        <taxon>Gobiidae</taxon>
        <taxon>Oxudercinae</taxon>
        <taxon>Periophthalmus</taxon>
    </lineage>
</organism>
<evidence type="ECO:0000256" key="25">
    <source>
        <dbReference type="ARBA" id="ARBA00048771"/>
    </source>
</evidence>
<dbReference type="PANTHER" id="PTHR11475">
    <property type="entry name" value="OXIDASE/PEROXIDASE"/>
    <property type="match status" value="1"/>
</dbReference>
<keyword evidence="8" id="KW-0245">EGF-like domain</keyword>
<evidence type="ECO:0000256" key="11">
    <source>
        <dbReference type="ARBA" id="ARBA00022692"/>
    </source>
</evidence>
<feature type="binding site" description="axial binding residue" evidence="27">
    <location>
        <position position="387"/>
    </location>
    <ligand>
        <name>heme b</name>
        <dbReference type="ChEBI" id="CHEBI:60344"/>
    </ligand>
    <ligandPart>
        <name>Fe</name>
        <dbReference type="ChEBI" id="CHEBI:18248"/>
    </ligandPart>
</feature>
<sequence length="641" mass="72621">FCYVSRRSSSVSMFLRQAEPQTQKVSRAAEVFQTTLQVLKTRVRRSVGKQMVLSFCFGTLSPVWWLVPCSWRAFLILFVRQNPLWGAANSALVRWLPAEYEDGEREPKGWNSLRLHNGFPLPSVWEVSKTILRSTIKPREDEYSQLLVDWGQYIDHDITFTPQTTSMTCLNTCQNVHPCFPIKTGDGCMPFHRSSPACCSGPDLSQTLQRQQLNSITSFIDASVVYGHNTELQASLRGPDGKLSVHQEFSDSRGRPYLPPVPSSPSGCLQDVRQRGGFRVECFHAGDSRVNEGLPLTALHTLWLREHNRVAQELRVLNAHWSSETVYQETRKIIGAMHQIITMRSYIPKIIGPVAYEYHIGQYKGYDPMVNPSASNVFATAAFRFGHATISPILPRLNQSFQEHEHFPNLRLHQTFFSPWRIVKEGGIEPVLRGLIGTAAPAAHADMLLTEELTDRLIVLNIPQQMDLAALNLQRGRDHALPGYNKWRGLCGLEPVRTLKDFSEVVGDETVAKKILGLYKHPDNIDVWLGGLVEKFLPGSRTGPLFSCLVAKQMRLLRDGDRFWWEAAGQFVQQQKTELLKTSLSRLICDNSDITQVCPDSFRLCKYPSDYISCDQIPSINLTAWAEQSLNPNYPTFNHHT</sequence>
<evidence type="ECO:0000256" key="26">
    <source>
        <dbReference type="ARBA" id="ARBA00049000"/>
    </source>
</evidence>
<evidence type="ECO:0000256" key="27">
    <source>
        <dbReference type="PIRSR" id="PIRSR619791-2"/>
    </source>
</evidence>
<comment type="function">
    <text evidence="1">Iodination and coupling of the hormonogenic tyrosines in thyroglobulin to yield the thyroid hormones T(3) and T(4).</text>
</comment>
<dbReference type="InterPro" id="IPR019791">
    <property type="entry name" value="Haem_peroxidase_animal"/>
</dbReference>
<evidence type="ECO:0000256" key="12">
    <source>
        <dbReference type="ARBA" id="ARBA00022723"/>
    </source>
</evidence>
<dbReference type="STRING" id="409849.ENSPMGP00000028218"/>
<dbReference type="FunFam" id="1.10.640.10:FF:000010">
    <property type="entry name" value="Thyroid peroxidase"/>
    <property type="match status" value="1"/>
</dbReference>
<keyword evidence="7" id="KW-0893">Thyroid hormones biosynthesis</keyword>
<evidence type="ECO:0000256" key="15">
    <source>
        <dbReference type="ARBA" id="ARBA00022989"/>
    </source>
</evidence>
<comment type="subunit">
    <text evidence="4">Interacts with DUOX1, DUOX2 and CYBA.</text>
</comment>
<evidence type="ECO:0000256" key="28">
    <source>
        <dbReference type="SAM" id="MobiDB-lite"/>
    </source>
</evidence>
<comment type="catalytic activity">
    <reaction evidence="22">
        <text>[thyroglobulin]-L-tyrosine + iodide + H2O2 + H(+) = [thyroglobulin]-3-iodo-L-tyrosine + 2 H2O</text>
        <dbReference type="Rhea" id="RHEA:48956"/>
        <dbReference type="Rhea" id="RHEA-COMP:12274"/>
        <dbReference type="Rhea" id="RHEA-COMP:12275"/>
        <dbReference type="ChEBI" id="CHEBI:15377"/>
        <dbReference type="ChEBI" id="CHEBI:15378"/>
        <dbReference type="ChEBI" id="CHEBI:16240"/>
        <dbReference type="ChEBI" id="CHEBI:16382"/>
        <dbReference type="ChEBI" id="CHEBI:46858"/>
        <dbReference type="ChEBI" id="CHEBI:90870"/>
        <dbReference type="EC" id="1.11.1.8"/>
    </reaction>
</comment>
<comment type="subcellular location">
    <subcellularLocation>
        <location evidence="2">Membrane</location>
        <topology evidence="2">Single-pass type I membrane protein</topology>
    </subcellularLocation>
</comment>
<keyword evidence="13" id="KW-0732">Signal</keyword>
<dbReference type="AlphaFoldDB" id="A0A3B4BEI6"/>
<evidence type="ECO:0000256" key="14">
    <source>
        <dbReference type="ARBA" id="ARBA00022837"/>
    </source>
</evidence>
<dbReference type="GO" id="GO:0046872">
    <property type="term" value="F:metal ion binding"/>
    <property type="evidence" value="ECO:0007669"/>
    <property type="project" value="UniProtKB-KW"/>
</dbReference>
<dbReference type="PROSITE" id="PS50292">
    <property type="entry name" value="PEROXIDASE_3"/>
    <property type="match status" value="1"/>
</dbReference>
<keyword evidence="12 27" id="KW-0479">Metal-binding</keyword>
<comment type="catalytic activity">
    <reaction evidence="24">
        <text>2 [thyroglobulin]-3,5-diiodo-L-tyrosine + H2O2 = [thyroglobulin]-L-thyroxine + [thyroglobulin]-dehydroalanine + 2 H2O</text>
        <dbReference type="Rhea" id="RHEA:48964"/>
        <dbReference type="Rhea" id="RHEA-COMP:12276"/>
        <dbReference type="Rhea" id="RHEA-COMP:12277"/>
        <dbReference type="Rhea" id="RHEA-COMP:12278"/>
        <dbReference type="ChEBI" id="CHEBI:15377"/>
        <dbReference type="ChEBI" id="CHEBI:16240"/>
        <dbReference type="ChEBI" id="CHEBI:90871"/>
        <dbReference type="ChEBI" id="CHEBI:90872"/>
        <dbReference type="ChEBI" id="CHEBI:90873"/>
        <dbReference type="EC" id="1.11.1.8"/>
    </reaction>
</comment>
<dbReference type="SUPFAM" id="SSF48113">
    <property type="entry name" value="Heme-dependent peroxidases"/>
    <property type="match status" value="1"/>
</dbReference>
<keyword evidence="21" id="KW-0575">Peroxidase</keyword>
<evidence type="ECO:0000256" key="17">
    <source>
        <dbReference type="ARBA" id="ARBA00023004"/>
    </source>
</evidence>
<evidence type="ECO:0000256" key="13">
    <source>
        <dbReference type="ARBA" id="ARBA00022729"/>
    </source>
</evidence>
<dbReference type="PANTHER" id="PTHR11475:SF60">
    <property type="entry name" value="THYROID PEROXIDASE"/>
    <property type="match status" value="1"/>
</dbReference>
<keyword evidence="16" id="KW-0560">Oxidoreductase</keyword>
<reference evidence="30" key="1">
    <citation type="submission" date="2025-08" db="UniProtKB">
        <authorList>
            <consortium name="Ensembl"/>
        </authorList>
    </citation>
    <scope>IDENTIFICATION</scope>
</reference>
<comment type="pathway">
    <text evidence="3">Hormone biosynthesis; thyroid hormone biosynthesis.</text>
</comment>
<evidence type="ECO:0000256" key="3">
    <source>
        <dbReference type="ARBA" id="ARBA00005197"/>
    </source>
</evidence>
<protein>
    <recommendedName>
        <fullName evidence="6">Thyroid peroxidase</fullName>
        <ecNumber evidence="5">1.11.1.8</ecNumber>
    </recommendedName>
</protein>
<dbReference type="GO" id="GO:0042446">
    <property type="term" value="P:hormone biosynthetic process"/>
    <property type="evidence" value="ECO:0007669"/>
    <property type="project" value="UniProtKB-KW"/>
</dbReference>
<feature type="compositionally biased region" description="Basic and acidic residues" evidence="28">
    <location>
        <begin position="243"/>
        <end position="254"/>
    </location>
</feature>
<keyword evidence="20" id="KW-0325">Glycoprotein</keyword>
<evidence type="ECO:0000256" key="16">
    <source>
        <dbReference type="ARBA" id="ARBA00023002"/>
    </source>
</evidence>
<evidence type="ECO:0000256" key="8">
    <source>
        <dbReference type="ARBA" id="ARBA00022536"/>
    </source>
</evidence>
<keyword evidence="19" id="KW-1015">Disulfide bond</keyword>
<keyword evidence="17 27" id="KW-0408">Iron</keyword>
<keyword evidence="14" id="KW-0106">Calcium</keyword>
<dbReference type="GO" id="GO:0004447">
    <property type="term" value="F:iodide peroxidase activity"/>
    <property type="evidence" value="ECO:0007669"/>
    <property type="project" value="UniProtKB-EC"/>
</dbReference>
<dbReference type="Ensembl" id="ENSPMGT00000030046.1">
    <property type="protein sequence ID" value="ENSPMGP00000028218.1"/>
    <property type="gene ID" value="ENSPMGG00000022716.1"/>
</dbReference>
<evidence type="ECO:0000256" key="2">
    <source>
        <dbReference type="ARBA" id="ARBA00004479"/>
    </source>
</evidence>
<feature type="transmembrane region" description="Helical" evidence="29">
    <location>
        <begin position="50"/>
        <end position="67"/>
    </location>
</feature>
<evidence type="ECO:0000256" key="21">
    <source>
        <dbReference type="ARBA" id="ARBA00023324"/>
    </source>
</evidence>
<keyword evidence="18 29" id="KW-0472">Membrane</keyword>
<dbReference type="InterPro" id="IPR037120">
    <property type="entry name" value="Haem_peroxidase_sf_animal"/>
</dbReference>
<evidence type="ECO:0000256" key="6">
    <source>
        <dbReference type="ARBA" id="ARBA00021693"/>
    </source>
</evidence>
<evidence type="ECO:0000256" key="19">
    <source>
        <dbReference type="ARBA" id="ARBA00023157"/>
    </source>
</evidence>
<evidence type="ECO:0000256" key="5">
    <source>
        <dbReference type="ARBA" id="ARBA00012311"/>
    </source>
</evidence>
<keyword evidence="21" id="KW-0376">Hydrogen peroxide</keyword>
<keyword evidence="10" id="KW-0768">Sushi</keyword>
<dbReference type="Proteomes" id="UP000261520">
    <property type="component" value="Unplaced"/>
</dbReference>
<evidence type="ECO:0000256" key="7">
    <source>
        <dbReference type="ARBA" id="ARBA00022534"/>
    </source>
</evidence>
<evidence type="ECO:0000256" key="1">
    <source>
        <dbReference type="ARBA" id="ARBA00003834"/>
    </source>
</evidence>
<keyword evidence="15 29" id="KW-1133">Transmembrane helix</keyword>
<dbReference type="GO" id="GO:0020037">
    <property type="term" value="F:heme binding"/>
    <property type="evidence" value="ECO:0007669"/>
    <property type="project" value="InterPro"/>
</dbReference>
<comment type="catalytic activity">
    <reaction evidence="26">
        <text>[thyroglobulin]-3-iodo-L-tyrosine + iodide + H2O2 + H(+) = [thyroglobulin]-3,5-diiodo-L-tyrosine + 2 H2O</text>
        <dbReference type="Rhea" id="RHEA:48960"/>
        <dbReference type="Rhea" id="RHEA-COMP:12275"/>
        <dbReference type="Rhea" id="RHEA-COMP:12276"/>
        <dbReference type="ChEBI" id="CHEBI:15377"/>
        <dbReference type="ChEBI" id="CHEBI:15378"/>
        <dbReference type="ChEBI" id="CHEBI:16240"/>
        <dbReference type="ChEBI" id="CHEBI:16382"/>
        <dbReference type="ChEBI" id="CHEBI:90870"/>
        <dbReference type="ChEBI" id="CHEBI:90871"/>
        <dbReference type="EC" id="1.11.1.8"/>
    </reaction>
</comment>
<dbReference type="FunFam" id="1.10.640.10:FF:000013">
    <property type="entry name" value="Thyroid peroxidase"/>
    <property type="match status" value="1"/>
</dbReference>
<comment type="catalytic activity">
    <reaction evidence="25">
        <text>2 iodide + H2O2 + 2 H(+) = diiodine + 2 H2O</text>
        <dbReference type="Rhea" id="RHEA:23336"/>
        <dbReference type="ChEBI" id="CHEBI:15377"/>
        <dbReference type="ChEBI" id="CHEBI:15378"/>
        <dbReference type="ChEBI" id="CHEBI:16240"/>
        <dbReference type="ChEBI" id="CHEBI:16382"/>
        <dbReference type="ChEBI" id="CHEBI:17606"/>
        <dbReference type="EC" id="1.11.1.8"/>
    </reaction>
</comment>
<comment type="catalytic activity">
    <reaction evidence="23">
        <text>[thyroglobulin]-3-iodo-L-tyrosine + [thyroglobulin]-3,5-diiodo-L-tyrosine + H2O2 = [thyroglobulin]-3,3',5-triiodo-L-thyronine + [thyroglobulin]-dehydroalanine + 2 H2O</text>
        <dbReference type="Rhea" id="RHEA:48968"/>
        <dbReference type="Rhea" id="RHEA-COMP:12275"/>
        <dbReference type="Rhea" id="RHEA-COMP:12276"/>
        <dbReference type="Rhea" id="RHEA-COMP:12278"/>
        <dbReference type="Rhea" id="RHEA-COMP:12279"/>
        <dbReference type="ChEBI" id="CHEBI:15377"/>
        <dbReference type="ChEBI" id="CHEBI:16240"/>
        <dbReference type="ChEBI" id="CHEBI:90870"/>
        <dbReference type="ChEBI" id="CHEBI:90871"/>
        <dbReference type="ChEBI" id="CHEBI:90873"/>
        <dbReference type="ChEBI" id="CHEBI:90874"/>
        <dbReference type="EC" id="1.11.1.8"/>
    </reaction>
</comment>
<feature type="region of interest" description="Disordered" evidence="28">
    <location>
        <begin position="243"/>
        <end position="265"/>
    </location>
</feature>
<name>A0A3B4BEI6_9GOBI</name>
<evidence type="ECO:0000256" key="10">
    <source>
        <dbReference type="ARBA" id="ARBA00022659"/>
    </source>
</evidence>
<evidence type="ECO:0000256" key="20">
    <source>
        <dbReference type="ARBA" id="ARBA00023180"/>
    </source>
</evidence>
<accession>A0A3B4BEI6</accession>
<reference evidence="30" key="2">
    <citation type="submission" date="2025-09" db="UniProtKB">
        <authorList>
            <consortium name="Ensembl"/>
        </authorList>
    </citation>
    <scope>IDENTIFICATION</scope>
</reference>
<proteinExistence type="predicted"/>
<evidence type="ECO:0000256" key="18">
    <source>
        <dbReference type="ARBA" id="ARBA00023136"/>
    </source>
</evidence>